<keyword evidence="1" id="KW-1133">Transmembrane helix</keyword>
<reference evidence="2 3" key="1">
    <citation type="submission" date="2020-03" db="EMBL/GenBank/DDBJ databases">
        <title>Dissostichus mawsoni Genome sequencing and assembly.</title>
        <authorList>
            <person name="Park H."/>
        </authorList>
    </citation>
    <scope>NUCLEOTIDE SEQUENCE [LARGE SCALE GENOMIC DNA]</scope>
    <source>
        <strain evidence="2">DM0001</strain>
        <tissue evidence="2">Muscle</tissue>
    </source>
</reference>
<gene>
    <name evidence="2" type="ORF">F7725_027402</name>
</gene>
<feature type="transmembrane region" description="Helical" evidence="1">
    <location>
        <begin position="45"/>
        <end position="66"/>
    </location>
</feature>
<dbReference type="EMBL" id="JAAKFY010000025">
    <property type="protein sequence ID" value="KAF3834844.1"/>
    <property type="molecule type" value="Genomic_DNA"/>
</dbReference>
<comment type="caution">
    <text evidence="2">The sequence shown here is derived from an EMBL/GenBank/DDBJ whole genome shotgun (WGS) entry which is preliminary data.</text>
</comment>
<sequence length="112" mass="12404">MFRENQPETGSHDPEDRNVRRSVLGFKPTASSSPTLAADDNRGVLVRPVVCLTVELLLLLLLLLLLHGADRPLMRGGRAEPSGESEERLTLCLCLRAAELLITRCLCQTKIR</sequence>
<evidence type="ECO:0000313" key="2">
    <source>
        <dbReference type="EMBL" id="KAF3834844.1"/>
    </source>
</evidence>
<organism evidence="2 3">
    <name type="scientific">Dissostichus mawsoni</name>
    <name type="common">Antarctic cod</name>
    <dbReference type="NCBI Taxonomy" id="36200"/>
    <lineage>
        <taxon>Eukaryota</taxon>
        <taxon>Metazoa</taxon>
        <taxon>Chordata</taxon>
        <taxon>Craniata</taxon>
        <taxon>Vertebrata</taxon>
        <taxon>Euteleostomi</taxon>
        <taxon>Actinopterygii</taxon>
        <taxon>Neopterygii</taxon>
        <taxon>Teleostei</taxon>
        <taxon>Neoteleostei</taxon>
        <taxon>Acanthomorphata</taxon>
        <taxon>Eupercaria</taxon>
        <taxon>Perciformes</taxon>
        <taxon>Notothenioidei</taxon>
        <taxon>Nototheniidae</taxon>
        <taxon>Dissostichus</taxon>
    </lineage>
</organism>
<evidence type="ECO:0000313" key="3">
    <source>
        <dbReference type="Proteomes" id="UP000518266"/>
    </source>
</evidence>
<name>A0A7J5XCW4_DISMA</name>
<keyword evidence="1" id="KW-0812">Transmembrane</keyword>
<dbReference type="AlphaFoldDB" id="A0A7J5XCW4"/>
<keyword evidence="1" id="KW-0472">Membrane</keyword>
<proteinExistence type="predicted"/>
<evidence type="ECO:0000256" key="1">
    <source>
        <dbReference type="SAM" id="Phobius"/>
    </source>
</evidence>
<keyword evidence="3" id="KW-1185">Reference proteome</keyword>
<accession>A0A7J5XCW4</accession>
<dbReference type="Proteomes" id="UP000518266">
    <property type="component" value="Unassembled WGS sequence"/>
</dbReference>
<protein>
    <submittedName>
        <fullName evidence="2">Uncharacterized protein</fullName>
    </submittedName>
</protein>